<keyword evidence="3" id="KW-1185">Reference proteome</keyword>
<dbReference type="Gramene" id="ERN00917">
    <property type="protein sequence ID" value="ERN00917"/>
    <property type="gene ID" value="AMTR_s00103p00163140"/>
</dbReference>
<evidence type="ECO:0000313" key="3">
    <source>
        <dbReference type="Proteomes" id="UP000017836"/>
    </source>
</evidence>
<evidence type="ECO:0000313" key="2">
    <source>
        <dbReference type="EMBL" id="ERN00917.1"/>
    </source>
</evidence>
<dbReference type="EMBL" id="KI394805">
    <property type="protein sequence ID" value="ERN00917.1"/>
    <property type="molecule type" value="Genomic_DNA"/>
</dbReference>
<dbReference type="HOGENOM" id="CLU_2645219_0_0_1"/>
<dbReference type="Proteomes" id="UP000017836">
    <property type="component" value="Unassembled WGS sequence"/>
</dbReference>
<feature type="region of interest" description="Disordered" evidence="1">
    <location>
        <begin position="1"/>
        <end position="20"/>
    </location>
</feature>
<accession>W1NTN4</accession>
<proteinExistence type="predicted"/>
<reference evidence="3" key="1">
    <citation type="journal article" date="2013" name="Science">
        <title>The Amborella genome and the evolution of flowering plants.</title>
        <authorList>
            <consortium name="Amborella Genome Project"/>
        </authorList>
    </citation>
    <scope>NUCLEOTIDE SEQUENCE [LARGE SCALE GENOMIC DNA]</scope>
</reference>
<organism evidence="2 3">
    <name type="scientific">Amborella trichopoda</name>
    <dbReference type="NCBI Taxonomy" id="13333"/>
    <lineage>
        <taxon>Eukaryota</taxon>
        <taxon>Viridiplantae</taxon>
        <taxon>Streptophyta</taxon>
        <taxon>Embryophyta</taxon>
        <taxon>Tracheophyta</taxon>
        <taxon>Spermatophyta</taxon>
        <taxon>Magnoliopsida</taxon>
        <taxon>Amborellales</taxon>
        <taxon>Amborellaceae</taxon>
        <taxon>Amborella</taxon>
    </lineage>
</organism>
<feature type="non-terminal residue" evidence="2">
    <location>
        <position position="77"/>
    </location>
</feature>
<gene>
    <name evidence="2" type="ORF">AMTR_s00103p00163140</name>
</gene>
<dbReference type="eggNOG" id="KOG1285">
    <property type="taxonomic scope" value="Eukaryota"/>
</dbReference>
<sequence length="77" mass="8337">MVEQKMAEEKKTGGGVVKVEPNPKNGVISKILDSIERVVVWAVYDSSTPSHYLSGNFAPVPEETPPCTDLVVRGNLP</sequence>
<name>W1NTN4_AMBTC</name>
<dbReference type="OMA" id="NSKACHF"/>
<evidence type="ECO:0000256" key="1">
    <source>
        <dbReference type="SAM" id="MobiDB-lite"/>
    </source>
</evidence>
<protein>
    <submittedName>
        <fullName evidence="2">Uncharacterized protein</fullName>
    </submittedName>
</protein>
<dbReference type="AlphaFoldDB" id="W1NTN4"/>
<feature type="compositionally biased region" description="Basic and acidic residues" evidence="1">
    <location>
        <begin position="1"/>
        <end position="12"/>
    </location>
</feature>